<dbReference type="GO" id="GO:0004375">
    <property type="term" value="F:glycine dehydrogenase (decarboxylating) activity"/>
    <property type="evidence" value="ECO:0007669"/>
    <property type="project" value="UniProtKB-EC"/>
</dbReference>
<dbReference type="HAMAP" id="MF_00711">
    <property type="entry name" value="GcvP"/>
    <property type="match status" value="1"/>
</dbReference>
<evidence type="ECO:0000256" key="9">
    <source>
        <dbReference type="PIRSR" id="PIRSR603437-50"/>
    </source>
</evidence>
<dbReference type="OrthoDB" id="9801272at2"/>
<keyword evidence="6 8" id="KW-0560">Oxidoreductase</keyword>
<dbReference type="GO" id="GO:0005960">
    <property type="term" value="C:glycine cleavage complex"/>
    <property type="evidence" value="ECO:0007669"/>
    <property type="project" value="TreeGrafter"/>
</dbReference>
<sequence length="981" mass="104323">MSRDFSERHIGLDADAQRLMLDALGYDTIEAMMDAAVPSAIRQTAALRTLPAPATEAEVMAELRAIASHNTVRTSLIGQGYYGTITPAVIQRTVLENPSWYTAYTPYQPEISQGRLEALLNFQTMVADLTGLGTANASMLDEATAVVEGMLLARRASKSASNVFLVDSDLFAQTRAVLDGRAEALGLDLVYLPLADTDPATLPDAFGVFVQYPAASGRIWDPSAVIARVRDAGGLAVVAADLLALTLITSPGELGADVAVGTTQRFGVPMGFGGPHAGYLAVRSGLERQMPGRLVGVSKDADGRPAYRLTLQTREQHIRRDKATSNICTAQVLLAVMASMYGVYHGPDGLRRIAERVHRQAAALAGQLRNAGLTVRHDAFFDTLEVGAPGRAADIVAAAAEKDLLVWQVDADTVRLSVDEVTSASANSGSAADIGPALKAVFGLTSDWAIAPDGAIPENLRRASEFMTHPVFHTHRSETSMMRYLKRLADRDYALDRGMIPLGSCTMKLNAATEMAAVSWPEFSALHPFAPLDDVQGSLVMIGHLETWLAELTGYDAVSLQPNAGSQGELAGLLAIRGYHRSRGDDHRTVCLIPSSAHGTNAASAVLAGMRVVVVATTETGDVDLDDLRAKIAAHRDELAALMITYPSTHGVYEHDVMEVTAVVHEAGGQVYIDGANLNALLGYARYGDIGGDVSHLNLHKTFCIPHGGGGPGVGPVAAKAHLAEFLPGHPLAQMHQHPPFDLETGAVGSGEHRGAPVSAAPYGSASILPISWAYARLMGADGLREATANAVLAANYVALRLREHYPVLYAGENGLVAHECILDLRPLRERTGVTVDDVAKRLIDYGFHAPTMSFPVAGTLMVEPTESEDLAELERFVQAMIAIRHEADAVARGEWPADDNPLVGAPHTAESAIAGEWAHPYSREIAVYPASLAEGADAAVSSGGFGATRADKYWPPVRRVDQAYGDRNLVCACPPIEAFA</sequence>
<proteinExistence type="inferred from homology"/>
<dbReference type="GO" id="GO:0005829">
    <property type="term" value="C:cytosol"/>
    <property type="evidence" value="ECO:0007669"/>
    <property type="project" value="TreeGrafter"/>
</dbReference>
<comment type="function">
    <text evidence="2 8">The glycine cleavage system catalyzes the degradation of glycine. The P protein binds the alpha-amino group of glycine through its pyridoxal phosphate cofactor; CO(2) is released and the remaining methylamine moiety is then transferred to the lipoamide cofactor of the H protein.</text>
</comment>
<evidence type="ECO:0000256" key="7">
    <source>
        <dbReference type="ARBA" id="ARBA00049026"/>
    </source>
</evidence>
<comment type="similarity">
    <text evidence="3 8">Belongs to the GcvP family.</text>
</comment>
<dbReference type="InterPro" id="IPR020581">
    <property type="entry name" value="GDC_P"/>
</dbReference>
<dbReference type="PANTHER" id="PTHR11773:SF1">
    <property type="entry name" value="GLYCINE DEHYDROGENASE (DECARBOXYLATING), MITOCHONDRIAL"/>
    <property type="match status" value="1"/>
</dbReference>
<evidence type="ECO:0000256" key="1">
    <source>
        <dbReference type="ARBA" id="ARBA00001933"/>
    </source>
</evidence>
<keyword evidence="13" id="KW-1185">Reference proteome</keyword>
<evidence type="ECO:0000256" key="8">
    <source>
        <dbReference type="HAMAP-Rule" id="MF_00711"/>
    </source>
</evidence>
<evidence type="ECO:0000256" key="3">
    <source>
        <dbReference type="ARBA" id="ARBA00010756"/>
    </source>
</evidence>
<evidence type="ECO:0000256" key="2">
    <source>
        <dbReference type="ARBA" id="ARBA00003788"/>
    </source>
</evidence>
<evidence type="ECO:0000313" key="12">
    <source>
        <dbReference type="EMBL" id="RZT62377.1"/>
    </source>
</evidence>
<dbReference type="Proteomes" id="UP000292408">
    <property type="component" value="Unassembled WGS sequence"/>
</dbReference>
<gene>
    <name evidence="8" type="primary">gcvP</name>
    <name evidence="12" type="ORF">EV140_0900</name>
</gene>
<name>A0A4Q7TQ12_9MICO</name>
<dbReference type="EMBL" id="SGXT01000013">
    <property type="protein sequence ID" value="RZT62377.1"/>
    <property type="molecule type" value="Genomic_DNA"/>
</dbReference>
<dbReference type="InterPro" id="IPR015421">
    <property type="entry name" value="PyrdxlP-dep_Trfase_major"/>
</dbReference>
<dbReference type="Pfam" id="PF02347">
    <property type="entry name" value="GDC-P"/>
    <property type="match status" value="2"/>
</dbReference>
<dbReference type="InterPro" id="IPR049316">
    <property type="entry name" value="GDC-P_C"/>
</dbReference>
<dbReference type="InterPro" id="IPR003437">
    <property type="entry name" value="GcvP"/>
</dbReference>
<evidence type="ECO:0000256" key="6">
    <source>
        <dbReference type="ARBA" id="ARBA00023002"/>
    </source>
</evidence>
<dbReference type="Gene3D" id="3.40.640.10">
    <property type="entry name" value="Type I PLP-dependent aspartate aminotransferase-like (Major domain)"/>
    <property type="match status" value="2"/>
</dbReference>
<reference evidence="12 13" key="1">
    <citation type="journal article" date="2015" name="Stand. Genomic Sci.">
        <title>Genomic Encyclopedia of Bacterial and Archaeal Type Strains, Phase III: the genomes of soil and plant-associated and newly described type strains.</title>
        <authorList>
            <person name="Whitman W.B."/>
            <person name="Woyke T."/>
            <person name="Klenk H.P."/>
            <person name="Zhou Y."/>
            <person name="Lilburn T.G."/>
            <person name="Beck B.J."/>
            <person name="De Vos P."/>
            <person name="Vandamme P."/>
            <person name="Eisen J.A."/>
            <person name="Garrity G."/>
            <person name="Hugenholtz P."/>
            <person name="Kyrpides N.C."/>
        </authorList>
    </citation>
    <scope>NUCLEOTIDE SEQUENCE [LARGE SCALE GENOMIC DNA]</scope>
    <source>
        <strain evidence="12 13">AC4r</strain>
    </source>
</reference>
<dbReference type="Gene3D" id="3.90.1150.10">
    <property type="entry name" value="Aspartate Aminotransferase, domain 1"/>
    <property type="match status" value="2"/>
</dbReference>
<dbReference type="AlphaFoldDB" id="A0A4Q7TQ12"/>
<feature type="domain" description="Glycine cleavage system P-protein N-terminal" evidence="10">
    <location>
        <begin position="455"/>
        <end position="730"/>
    </location>
</feature>
<dbReference type="FunFam" id="3.40.640.10:FF:000007">
    <property type="entry name" value="glycine dehydrogenase (Decarboxylating), mitochondrial"/>
    <property type="match status" value="1"/>
</dbReference>
<organism evidence="12 13">
    <name type="scientific">Microcella alkaliphila</name>
    <dbReference type="NCBI Taxonomy" id="279828"/>
    <lineage>
        <taxon>Bacteria</taxon>
        <taxon>Bacillati</taxon>
        <taxon>Actinomycetota</taxon>
        <taxon>Actinomycetes</taxon>
        <taxon>Micrococcales</taxon>
        <taxon>Microbacteriaceae</taxon>
        <taxon>Microcella</taxon>
    </lineage>
</organism>
<feature type="modified residue" description="N6-(pyridoxal phosphate)lysine" evidence="8 9">
    <location>
        <position position="701"/>
    </location>
</feature>
<evidence type="ECO:0000259" key="10">
    <source>
        <dbReference type="Pfam" id="PF02347"/>
    </source>
</evidence>
<evidence type="ECO:0000259" key="11">
    <source>
        <dbReference type="Pfam" id="PF21478"/>
    </source>
</evidence>
<comment type="cofactor">
    <cofactor evidence="1 8 9">
        <name>pyridoxal 5'-phosphate</name>
        <dbReference type="ChEBI" id="CHEBI:597326"/>
    </cofactor>
</comment>
<protein>
    <recommendedName>
        <fullName evidence="8">Glycine dehydrogenase (decarboxylating)</fullName>
        <ecNumber evidence="8">1.4.4.2</ecNumber>
    </recommendedName>
    <alternativeName>
        <fullName evidence="8">Glycine cleavage system P-protein</fullName>
    </alternativeName>
    <alternativeName>
        <fullName evidence="8">Glycine decarboxylase</fullName>
    </alternativeName>
    <alternativeName>
        <fullName evidence="8">Glycine dehydrogenase (aminomethyl-transferring)</fullName>
    </alternativeName>
</protein>
<dbReference type="SUPFAM" id="SSF53383">
    <property type="entry name" value="PLP-dependent transferases"/>
    <property type="match status" value="2"/>
</dbReference>
<dbReference type="InterPro" id="IPR015424">
    <property type="entry name" value="PyrdxlP-dep_Trfase"/>
</dbReference>
<dbReference type="PANTHER" id="PTHR11773">
    <property type="entry name" value="GLYCINE DEHYDROGENASE, DECARBOXYLATING"/>
    <property type="match status" value="1"/>
</dbReference>
<keyword evidence="5 8" id="KW-0663">Pyridoxal phosphate</keyword>
<feature type="domain" description="Glycine cleavage system P-protein N-terminal" evidence="10">
    <location>
        <begin position="7"/>
        <end position="423"/>
    </location>
</feature>
<dbReference type="RefSeq" id="WP_130281485.1">
    <property type="nucleotide sequence ID" value="NZ_SGXT01000013.1"/>
</dbReference>
<dbReference type="CDD" id="cd00613">
    <property type="entry name" value="GDC-P"/>
    <property type="match status" value="2"/>
</dbReference>
<dbReference type="EC" id="1.4.4.2" evidence="8"/>
<dbReference type="GO" id="GO:0016594">
    <property type="term" value="F:glycine binding"/>
    <property type="evidence" value="ECO:0007669"/>
    <property type="project" value="TreeGrafter"/>
</dbReference>
<dbReference type="Pfam" id="PF21478">
    <property type="entry name" value="GcvP2_C"/>
    <property type="match status" value="1"/>
</dbReference>
<comment type="caution">
    <text evidence="12">The sequence shown here is derived from an EMBL/GenBank/DDBJ whole genome shotgun (WGS) entry which is preliminary data.</text>
</comment>
<feature type="domain" description="Glycine dehydrogenase C-terminal" evidence="11">
    <location>
        <begin position="787"/>
        <end position="908"/>
    </location>
</feature>
<dbReference type="NCBIfam" id="TIGR00461">
    <property type="entry name" value="gcvP"/>
    <property type="match status" value="1"/>
</dbReference>
<evidence type="ECO:0000256" key="5">
    <source>
        <dbReference type="ARBA" id="ARBA00022898"/>
    </source>
</evidence>
<comment type="catalytic activity">
    <reaction evidence="7 8">
        <text>N(6)-[(R)-lipoyl]-L-lysyl-[glycine-cleavage complex H protein] + glycine + H(+) = N(6)-[(R)-S(8)-aminomethyldihydrolipoyl]-L-lysyl-[glycine-cleavage complex H protein] + CO2</text>
        <dbReference type="Rhea" id="RHEA:24304"/>
        <dbReference type="Rhea" id="RHEA-COMP:10494"/>
        <dbReference type="Rhea" id="RHEA-COMP:10495"/>
        <dbReference type="ChEBI" id="CHEBI:15378"/>
        <dbReference type="ChEBI" id="CHEBI:16526"/>
        <dbReference type="ChEBI" id="CHEBI:57305"/>
        <dbReference type="ChEBI" id="CHEBI:83099"/>
        <dbReference type="ChEBI" id="CHEBI:83143"/>
        <dbReference type="EC" id="1.4.4.2"/>
    </reaction>
</comment>
<dbReference type="GO" id="GO:0030170">
    <property type="term" value="F:pyridoxal phosphate binding"/>
    <property type="evidence" value="ECO:0007669"/>
    <property type="project" value="TreeGrafter"/>
</dbReference>
<dbReference type="InterPro" id="IPR015422">
    <property type="entry name" value="PyrdxlP-dep_Trfase_small"/>
</dbReference>
<dbReference type="NCBIfam" id="NF003346">
    <property type="entry name" value="PRK04366.1"/>
    <property type="match status" value="1"/>
</dbReference>
<dbReference type="FunFam" id="3.40.640.10:FF:000005">
    <property type="entry name" value="Glycine dehydrogenase (decarboxylating), mitochondrial"/>
    <property type="match status" value="1"/>
</dbReference>
<dbReference type="InterPro" id="IPR049315">
    <property type="entry name" value="GDC-P_N"/>
</dbReference>
<evidence type="ECO:0000256" key="4">
    <source>
        <dbReference type="ARBA" id="ARBA00011690"/>
    </source>
</evidence>
<evidence type="ECO:0000313" key="13">
    <source>
        <dbReference type="Proteomes" id="UP000292408"/>
    </source>
</evidence>
<dbReference type="GO" id="GO:0019464">
    <property type="term" value="P:glycine decarboxylation via glycine cleavage system"/>
    <property type="evidence" value="ECO:0007669"/>
    <property type="project" value="UniProtKB-UniRule"/>
</dbReference>
<comment type="subunit">
    <text evidence="4 8">The glycine cleavage system is composed of four proteins: P, T, L and H.</text>
</comment>
<accession>A0A4Q7TQ12</accession>